<dbReference type="Proteomes" id="UP000585665">
    <property type="component" value="Unassembled WGS sequence"/>
</dbReference>
<name>A0A850PB62_9PROT</name>
<evidence type="ECO:0000313" key="2">
    <source>
        <dbReference type="Proteomes" id="UP000585665"/>
    </source>
</evidence>
<gene>
    <name evidence="1" type="ORF">HUK82_01095</name>
</gene>
<sequence length="83" mass="8743">MNEIEGTLTIRNNDGNVVLDSTRLSGSGTLVLDNATLGSAAEPIRVDLGQIQMTDGSTLYTGYHAAGTEMSFDNSDNTVVFTS</sequence>
<dbReference type="RefSeq" id="WP_176612179.1">
    <property type="nucleotide sequence ID" value="NZ_JABXXR010000003.1"/>
</dbReference>
<keyword evidence="2" id="KW-1185">Reference proteome</keyword>
<evidence type="ECO:0000313" key="1">
    <source>
        <dbReference type="EMBL" id="NVN39162.1"/>
    </source>
</evidence>
<organism evidence="1 2">
    <name type="scientific">Ameyamaea chiangmaiensis</name>
    <dbReference type="NCBI Taxonomy" id="442969"/>
    <lineage>
        <taxon>Bacteria</taxon>
        <taxon>Pseudomonadati</taxon>
        <taxon>Pseudomonadota</taxon>
        <taxon>Alphaproteobacteria</taxon>
        <taxon>Acetobacterales</taxon>
        <taxon>Acetobacteraceae</taxon>
        <taxon>Ameyamaea</taxon>
    </lineage>
</organism>
<reference evidence="1 2" key="1">
    <citation type="submission" date="2020-06" db="EMBL/GenBank/DDBJ databases">
        <title>Description of novel acetic acid bacteria.</title>
        <authorList>
            <person name="Sombolestani A."/>
        </authorList>
    </citation>
    <scope>NUCLEOTIDE SEQUENCE [LARGE SCALE GENOMIC DNA]</scope>
    <source>
        <strain evidence="1 2">LMG 27010</strain>
    </source>
</reference>
<comment type="caution">
    <text evidence="1">The sequence shown here is derived from an EMBL/GenBank/DDBJ whole genome shotgun (WGS) entry which is preliminary data.</text>
</comment>
<dbReference type="EMBL" id="JABXXR010000003">
    <property type="protein sequence ID" value="NVN39162.1"/>
    <property type="molecule type" value="Genomic_DNA"/>
</dbReference>
<protein>
    <submittedName>
        <fullName evidence="1">Uncharacterized protein</fullName>
    </submittedName>
</protein>
<dbReference type="AlphaFoldDB" id="A0A850PB62"/>
<proteinExistence type="predicted"/>
<accession>A0A850PB62</accession>